<dbReference type="Pfam" id="PF00486">
    <property type="entry name" value="Trans_reg_C"/>
    <property type="match status" value="1"/>
</dbReference>
<dbReference type="SMART" id="SM00862">
    <property type="entry name" value="Trans_reg_C"/>
    <property type="match status" value="1"/>
</dbReference>
<dbReference type="EMBL" id="NUEQ01000025">
    <property type="protein sequence ID" value="PEJ32232.1"/>
    <property type="molecule type" value="Genomic_DNA"/>
</dbReference>
<gene>
    <name evidence="14" type="ORF">CN689_13970</name>
    <name evidence="13" type="ORF">DTO10_01330</name>
</gene>
<keyword evidence="6 10" id="KW-0238">DNA-binding</keyword>
<dbReference type="SMART" id="SM00448">
    <property type="entry name" value="REC"/>
    <property type="match status" value="1"/>
</dbReference>
<dbReference type="PROSITE" id="PS50110">
    <property type="entry name" value="RESPONSE_REGULATORY"/>
    <property type="match status" value="1"/>
</dbReference>
<evidence type="ECO:0000256" key="1">
    <source>
        <dbReference type="ARBA" id="ARBA00004496"/>
    </source>
</evidence>
<evidence type="ECO:0000259" key="12">
    <source>
        <dbReference type="PROSITE" id="PS51755"/>
    </source>
</evidence>
<evidence type="ECO:0000259" key="11">
    <source>
        <dbReference type="PROSITE" id="PS50110"/>
    </source>
</evidence>
<evidence type="ECO:0000256" key="8">
    <source>
        <dbReference type="ARBA" id="ARBA00023163"/>
    </source>
</evidence>
<sequence length="229" mass="26218">MHVYTILVVDDEEDMRNLVEMYLLNSGYRCLQAANGKEAISLVEIYEVDLILLDIMMPEMDGFCVCEKIRSSSDVPVIFVSAKGEEWDKVKGLRLGGDDYIVKPFNPGELVARVEAVLRRTGKMSLNEENQNSVRFGKINLNLQSRTVLLDGKPINLTLKEFELLLFLMRHKNQALSREQLLENVWSGEYGGSLRTVDTHIKTLRMKLRAADYIQTVWGIGYKIEEKNE</sequence>
<dbReference type="GO" id="GO:0000976">
    <property type="term" value="F:transcription cis-regulatory region binding"/>
    <property type="evidence" value="ECO:0007669"/>
    <property type="project" value="TreeGrafter"/>
</dbReference>
<dbReference type="InterPro" id="IPR039420">
    <property type="entry name" value="WalR-like"/>
</dbReference>
<evidence type="ECO:0000256" key="3">
    <source>
        <dbReference type="ARBA" id="ARBA00022553"/>
    </source>
</evidence>
<dbReference type="AlphaFoldDB" id="A0AAX0S3H1"/>
<reference evidence="13 16" key="2">
    <citation type="submission" date="2018-07" db="EMBL/GenBank/DDBJ databases">
        <title>The molecular basis for the intramolecular migration of carboxyl group in the catabolism of para-hydroxybenzoate via gentisate.</title>
        <authorList>
            <person name="Zhao H."/>
            <person name="Xu Y."/>
            <person name="Lin S."/>
            <person name="Spain J.C."/>
            <person name="Zhou N.-Y."/>
        </authorList>
    </citation>
    <scope>NUCLEOTIDE SEQUENCE [LARGE SCALE GENOMIC DNA]</scope>
    <source>
        <strain evidence="13 16">PHB-7a</strain>
    </source>
</reference>
<proteinExistence type="predicted"/>
<dbReference type="SUPFAM" id="SSF52172">
    <property type="entry name" value="CheY-like"/>
    <property type="match status" value="1"/>
</dbReference>
<dbReference type="GO" id="GO:0005829">
    <property type="term" value="C:cytosol"/>
    <property type="evidence" value="ECO:0007669"/>
    <property type="project" value="TreeGrafter"/>
</dbReference>
<dbReference type="GO" id="GO:0006355">
    <property type="term" value="P:regulation of DNA-templated transcription"/>
    <property type="evidence" value="ECO:0007669"/>
    <property type="project" value="InterPro"/>
</dbReference>
<dbReference type="EMBL" id="CP030926">
    <property type="protein sequence ID" value="AXN37168.1"/>
    <property type="molecule type" value="Genomic_DNA"/>
</dbReference>
<dbReference type="GO" id="GO:0032993">
    <property type="term" value="C:protein-DNA complex"/>
    <property type="evidence" value="ECO:0007669"/>
    <property type="project" value="TreeGrafter"/>
</dbReference>
<evidence type="ECO:0000256" key="4">
    <source>
        <dbReference type="ARBA" id="ARBA00023012"/>
    </source>
</evidence>
<dbReference type="Pfam" id="PF00072">
    <property type="entry name" value="Response_reg"/>
    <property type="match status" value="1"/>
</dbReference>
<feature type="modified residue" description="4-aspartylphosphate" evidence="9">
    <location>
        <position position="54"/>
    </location>
</feature>
<dbReference type="FunFam" id="3.40.50.2300:FF:000001">
    <property type="entry name" value="DNA-binding response regulator PhoB"/>
    <property type="match status" value="1"/>
</dbReference>
<dbReference type="Gene3D" id="1.10.10.10">
    <property type="entry name" value="Winged helix-like DNA-binding domain superfamily/Winged helix DNA-binding domain"/>
    <property type="match status" value="1"/>
</dbReference>
<evidence type="ECO:0000313" key="14">
    <source>
        <dbReference type="EMBL" id="PEJ32232.1"/>
    </source>
</evidence>
<keyword evidence="7" id="KW-0010">Activator</keyword>
<evidence type="ECO:0000256" key="5">
    <source>
        <dbReference type="ARBA" id="ARBA00023015"/>
    </source>
</evidence>
<evidence type="ECO:0000313" key="16">
    <source>
        <dbReference type="Proteomes" id="UP000260457"/>
    </source>
</evidence>
<evidence type="ECO:0000256" key="6">
    <source>
        <dbReference type="ARBA" id="ARBA00023125"/>
    </source>
</evidence>
<dbReference type="GO" id="GO:0000156">
    <property type="term" value="F:phosphorelay response regulator activity"/>
    <property type="evidence" value="ECO:0007669"/>
    <property type="project" value="TreeGrafter"/>
</dbReference>
<evidence type="ECO:0000256" key="10">
    <source>
        <dbReference type="PROSITE-ProRule" id="PRU01091"/>
    </source>
</evidence>
<dbReference type="FunFam" id="1.10.10.10:FF:000018">
    <property type="entry name" value="DNA-binding response regulator ResD"/>
    <property type="match status" value="1"/>
</dbReference>
<dbReference type="RefSeq" id="WP_098176317.1">
    <property type="nucleotide sequence ID" value="NZ_CP030926.1"/>
</dbReference>
<dbReference type="InterPro" id="IPR036388">
    <property type="entry name" value="WH-like_DNA-bd_sf"/>
</dbReference>
<dbReference type="Proteomes" id="UP000260457">
    <property type="component" value="Chromosome"/>
</dbReference>
<keyword evidence="4" id="KW-0902">Two-component regulatory system</keyword>
<evidence type="ECO:0000313" key="13">
    <source>
        <dbReference type="EMBL" id="AXN37168.1"/>
    </source>
</evidence>
<keyword evidence="2" id="KW-0963">Cytoplasm</keyword>
<name>A0AAX0S3H1_9BACI</name>
<comment type="subcellular location">
    <subcellularLocation>
        <location evidence="1">Cytoplasm</location>
    </subcellularLocation>
</comment>
<evidence type="ECO:0000256" key="9">
    <source>
        <dbReference type="PROSITE-ProRule" id="PRU00169"/>
    </source>
</evidence>
<keyword evidence="8" id="KW-0804">Transcription</keyword>
<accession>A0AAX0S3H1</accession>
<evidence type="ECO:0000313" key="15">
    <source>
        <dbReference type="Proteomes" id="UP000220106"/>
    </source>
</evidence>
<organism evidence="14 15">
    <name type="scientific">Peribacillus butanolivorans</name>
    <dbReference type="NCBI Taxonomy" id="421767"/>
    <lineage>
        <taxon>Bacteria</taxon>
        <taxon>Bacillati</taxon>
        <taxon>Bacillota</taxon>
        <taxon>Bacilli</taxon>
        <taxon>Bacillales</taxon>
        <taxon>Bacillaceae</taxon>
        <taxon>Peribacillus</taxon>
    </lineage>
</organism>
<protein>
    <submittedName>
        <fullName evidence="14">DNA-binding response regulator</fullName>
    </submittedName>
</protein>
<dbReference type="PANTHER" id="PTHR48111">
    <property type="entry name" value="REGULATOR OF RPOS"/>
    <property type="match status" value="1"/>
</dbReference>
<dbReference type="Gene3D" id="3.40.50.2300">
    <property type="match status" value="1"/>
</dbReference>
<evidence type="ECO:0000256" key="2">
    <source>
        <dbReference type="ARBA" id="ARBA00022490"/>
    </source>
</evidence>
<keyword evidence="16" id="KW-1185">Reference proteome</keyword>
<dbReference type="PROSITE" id="PS51755">
    <property type="entry name" value="OMPR_PHOB"/>
    <property type="match status" value="1"/>
</dbReference>
<dbReference type="CDD" id="cd17574">
    <property type="entry name" value="REC_OmpR"/>
    <property type="match status" value="1"/>
</dbReference>
<keyword evidence="3 9" id="KW-0597">Phosphoprotein</keyword>
<evidence type="ECO:0000256" key="7">
    <source>
        <dbReference type="ARBA" id="ARBA00023159"/>
    </source>
</evidence>
<dbReference type="PANTHER" id="PTHR48111:SF44">
    <property type="entry name" value="TRANSCRIPTIONAL REGULATORY PROTEIN RESD"/>
    <property type="match status" value="1"/>
</dbReference>
<reference evidence="14 15" key="1">
    <citation type="submission" date="2017-09" db="EMBL/GenBank/DDBJ databases">
        <title>Large-scale bioinformatics analysis of Bacillus genomes uncovers conserved roles of natural products in bacterial physiology.</title>
        <authorList>
            <consortium name="Agbiome Team Llc"/>
            <person name="Bleich R.M."/>
            <person name="Kirk G.J."/>
            <person name="Santa Maria K.C."/>
            <person name="Allen S.E."/>
            <person name="Farag S."/>
            <person name="Shank E.A."/>
            <person name="Bowers A."/>
        </authorList>
    </citation>
    <scope>NUCLEOTIDE SEQUENCE [LARGE SCALE GENOMIC DNA]</scope>
    <source>
        <strain evidence="14 15">AFS003229</strain>
    </source>
</reference>
<dbReference type="KEGG" id="pbut:DTO10_01330"/>
<dbReference type="InterPro" id="IPR001789">
    <property type="entry name" value="Sig_transdc_resp-reg_receiver"/>
</dbReference>
<keyword evidence="5" id="KW-0805">Transcription regulation</keyword>
<dbReference type="Gene3D" id="6.10.250.690">
    <property type="match status" value="1"/>
</dbReference>
<feature type="domain" description="OmpR/PhoB-type" evidence="12">
    <location>
        <begin position="131"/>
        <end position="226"/>
    </location>
</feature>
<dbReference type="InterPro" id="IPR001867">
    <property type="entry name" value="OmpR/PhoB-type_DNA-bd"/>
</dbReference>
<feature type="DNA-binding region" description="OmpR/PhoB-type" evidence="10">
    <location>
        <begin position="131"/>
        <end position="226"/>
    </location>
</feature>
<dbReference type="CDD" id="cd00383">
    <property type="entry name" value="trans_reg_C"/>
    <property type="match status" value="1"/>
</dbReference>
<dbReference type="Proteomes" id="UP000220106">
    <property type="component" value="Unassembled WGS sequence"/>
</dbReference>
<dbReference type="InterPro" id="IPR011006">
    <property type="entry name" value="CheY-like_superfamily"/>
</dbReference>
<feature type="domain" description="Response regulatory" evidence="11">
    <location>
        <begin position="5"/>
        <end position="118"/>
    </location>
</feature>